<feature type="compositionally biased region" description="Basic and acidic residues" evidence="1">
    <location>
        <begin position="1347"/>
        <end position="1367"/>
    </location>
</feature>
<protein>
    <submittedName>
        <fullName evidence="3">F-box domain-containing protein</fullName>
    </submittedName>
</protein>
<proteinExistence type="predicted"/>
<sequence length="1374" mass="153501">MSPRICSCTLCGWVVVDAPGSVSWLNQFRGVITGPKGVILTGVGLYDDPGRGAFIAPVDLKRRWDDPTYDSLDEDQFGAMGFPPVNGRYGFIFHDACWDLLEKAFHPSPVPLMRLFDVCESLPFPLLSVGVSWGHDYGGASIVDNEHHFPFEDRFSDRDYMDPDPVLSANPYEAEEAHHLLTEAPKEPPSPEEPISIATAPERDSFYALPEELRSAIAIFLPTLDVLNLRLASRSFWTIFNSQQFWASRFKHKSDRSWLFESQDGAQPRDWRWLYRRTNNAHIGPSLQNRVRVWSLAQKVVAALDFQWIDSGLEPPQQQGSTQRLKVSGDLWERPSGPHHSHLDKGCLLRETYRLTIPEDLSMVSIWSIPVGDILYIAGLKFATATGDVRQIGYRTTTEQSVEISDISGFKLAVGERGIQALQCINQNSDTSHWLGNPETSLKTLRFNVGERINYLDIGFDGCKILSLAIFPQSSSIARLAQDDNRLRNMGMWYPEVPGPDLCLNEASFAPREHYLDGFKPLFWISFGGPGGAHLRTLNNLRVVLGPAGIRRIDFTYNTPELDRAFGCQMPGDLTKEINFEIDGAGGEFITAVEILQENVDPEDAYAWMVEEGFIAAFKLAASRKVASLTGMQVGQKACTSDTLLLRLSLSKSSTRHTSVPHFAQWSNSAFVQVPVLNAVSHILTRLKVLVPKTSSQNSHCDSSSGHIPLPMSNARARSEAAILGIDWGSTAIRATICVRKTKELHPVWNHGAVPGHDIRYQTGAFNSTLYVDDRGGIVYTGEVYNQSCTPIPSKWFLCEDRETGNPLLDGLLAGFRGMEKRIRRALEAIVRTVFQEVTTFCTDRALHIDEIGLSHPAHWTAQELSNYENLIAAVMMESNTFTKAHGRIKLHVESLASAHFLFSSPRHMKQILTKVDEPCHLVFLDFGGHTMNGCIFSAVRRSGDELNYFQVGEPFTAHGGTQLWEKRVDDFATDYVKKSLKSTLLPSQRADLLEMFHLKIKRLQTGLFASMVLHAEDPDNHGSISVHLRATDARQCFLDGLETPLRLARKKIDAAVALGSNVKIVLSGGSGKNVLVQANLHQVCAQLKIDEPFLFYEAVGEKDSFNISKGAALAAVDSITVKKFIDRGAAFGFQTGRPLEGANGSFISWIIQPFWPLIPGTTRLKIVCDPQLQASAKWDHVPATCCYDILELAPPTKGHWEFCLQLHDFGDGKLGLTLRKNKLSWKGKAVLNKTTYGPFPLEYDTSSRCCLINLDRVKTESTDFENGIFLSEDGKLMPCDPEAVNDQIQDLQKENNDRLKEASATITSKPQKAKEQQEKQRQQREQQESKAAGKRPRSTSVSQMRGRGEPHKKYGRDDDRGQEPAYKKRLMKR</sequence>
<feature type="compositionally biased region" description="Basic and acidic residues" evidence="1">
    <location>
        <begin position="1313"/>
        <end position="1329"/>
    </location>
</feature>
<reference evidence="3 4" key="1">
    <citation type="submission" date="2014-02" db="EMBL/GenBank/DDBJ databases">
        <title>The genome sequence of Colletotrichum nymphaeae SA-01.</title>
        <authorList>
            <person name="Baroncelli R."/>
            <person name="Thon M.R."/>
        </authorList>
    </citation>
    <scope>NUCLEOTIDE SEQUENCE [LARGE SCALE GENOMIC DNA]</scope>
    <source>
        <strain evidence="3 4">SA-01</strain>
    </source>
</reference>
<feature type="domain" description="F-box" evidence="2">
    <location>
        <begin position="203"/>
        <end position="249"/>
    </location>
</feature>
<dbReference type="InterPro" id="IPR036047">
    <property type="entry name" value="F-box-like_dom_sf"/>
</dbReference>
<keyword evidence="4" id="KW-1185">Reference proteome</keyword>
<evidence type="ECO:0000259" key="2">
    <source>
        <dbReference type="PROSITE" id="PS50181"/>
    </source>
</evidence>
<comment type="caution">
    <text evidence="3">The sequence shown here is derived from an EMBL/GenBank/DDBJ whole genome shotgun (WGS) entry which is preliminary data.</text>
</comment>
<evidence type="ECO:0000256" key="1">
    <source>
        <dbReference type="SAM" id="MobiDB-lite"/>
    </source>
</evidence>
<organism evidence="3 4">
    <name type="scientific">Colletotrichum nymphaeae SA-01</name>
    <dbReference type="NCBI Taxonomy" id="1460502"/>
    <lineage>
        <taxon>Eukaryota</taxon>
        <taxon>Fungi</taxon>
        <taxon>Dikarya</taxon>
        <taxon>Ascomycota</taxon>
        <taxon>Pezizomycotina</taxon>
        <taxon>Sordariomycetes</taxon>
        <taxon>Hypocreomycetidae</taxon>
        <taxon>Glomerellales</taxon>
        <taxon>Glomerellaceae</taxon>
        <taxon>Colletotrichum</taxon>
        <taxon>Colletotrichum acutatum species complex</taxon>
    </lineage>
</organism>
<accession>A0A135T2X1</accession>
<dbReference type="Proteomes" id="UP000070054">
    <property type="component" value="Unassembled WGS sequence"/>
</dbReference>
<dbReference type="PROSITE" id="PS50181">
    <property type="entry name" value="FBOX"/>
    <property type="match status" value="1"/>
</dbReference>
<dbReference type="SUPFAM" id="SSF81383">
    <property type="entry name" value="F-box domain"/>
    <property type="match status" value="1"/>
</dbReference>
<name>A0A135T2X1_9PEZI</name>
<feature type="region of interest" description="Disordered" evidence="1">
    <location>
        <begin position="1296"/>
        <end position="1374"/>
    </location>
</feature>
<dbReference type="InterPro" id="IPR056021">
    <property type="entry name" value="DUF7600"/>
</dbReference>
<dbReference type="EMBL" id="JEMN01001251">
    <property type="protein sequence ID" value="KXH42509.1"/>
    <property type="molecule type" value="Genomic_DNA"/>
</dbReference>
<dbReference type="Pfam" id="PF24539">
    <property type="entry name" value="DUF7600"/>
    <property type="match status" value="1"/>
</dbReference>
<gene>
    <name evidence="3" type="ORF">CNYM01_03816</name>
</gene>
<evidence type="ECO:0000313" key="4">
    <source>
        <dbReference type="Proteomes" id="UP000070054"/>
    </source>
</evidence>
<evidence type="ECO:0000313" key="3">
    <source>
        <dbReference type="EMBL" id="KXH42509.1"/>
    </source>
</evidence>
<dbReference type="OrthoDB" id="3819888at2759"/>
<dbReference type="InterPro" id="IPR001810">
    <property type="entry name" value="F-box_dom"/>
</dbReference>